<comment type="subcellular location">
    <subcellularLocation>
        <location evidence="1">Membrane</location>
        <topology evidence="1">Multi-pass membrane protein</topology>
    </subcellularLocation>
</comment>
<evidence type="ECO:0000256" key="5">
    <source>
        <dbReference type="ARBA" id="ARBA00038359"/>
    </source>
</evidence>
<evidence type="ECO:0000256" key="7">
    <source>
        <dbReference type="SAM" id="Phobius"/>
    </source>
</evidence>
<dbReference type="Proteomes" id="UP001313282">
    <property type="component" value="Unassembled WGS sequence"/>
</dbReference>
<reference evidence="9 10" key="1">
    <citation type="submission" date="2019-10" db="EMBL/GenBank/DDBJ databases">
        <authorList>
            <person name="Palmer J.M."/>
        </authorList>
    </citation>
    <scope>NUCLEOTIDE SEQUENCE [LARGE SCALE GENOMIC DNA]</scope>
    <source>
        <strain evidence="9 10">TWF718</strain>
    </source>
</reference>
<dbReference type="InterPro" id="IPR049326">
    <property type="entry name" value="Rhodopsin_dom_fungi"/>
</dbReference>
<feature type="transmembrane region" description="Helical" evidence="7">
    <location>
        <begin position="55"/>
        <end position="73"/>
    </location>
</feature>
<feature type="region of interest" description="Disordered" evidence="6">
    <location>
        <begin position="485"/>
        <end position="506"/>
    </location>
</feature>
<dbReference type="Pfam" id="PF20684">
    <property type="entry name" value="Fung_rhodopsin"/>
    <property type="match status" value="1"/>
</dbReference>
<evidence type="ECO:0000259" key="8">
    <source>
        <dbReference type="Pfam" id="PF20684"/>
    </source>
</evidence>
<evidence type="ECO:0000256" key="4">
    <source>
        <dbReference type="ARBA" id="ARBA00023136"/>
    </source>
</evidence>
<comment type="similarity">
    <text evidence="5">Belongs to the SAT4 family.</text>
</comment>
<organism evidence="9 10">
    <name type="scientific">Orbilia javanica</name>
    <dbReference type="NCBI Taxonomy" id="47235"/>
    <lineage>
        <taxon>Eukaryota</taxon>
        <taxon>Fungi</taxon>
        <taxon>Dikarya</taxon>
        <taxon>Ascomycota</taxon>
        <taxon>Pezizomycotina</taxon>
        <taxon>Orbiliomycetes</taxon>
        <taxon>Orbiliales</taxon>
        <taxon>Orbiliaceae</taxon>
        <taxon>Orbilia</taxon>
    </lineage>
</organism>
<protein>
    <recommendedName>
        <fullName evidence="8">Rhodopsin domain-containing protein</fullName>
    </recommendedName>
</protein>
<feature type="transmembrane region" description="Helical" evidence="7">
    <location>
        <begin position="94"/>
        <end position="113"/>
    </location>
</feature>
<evidence type="ECO:0000256" key="2">
    <source>
        <dbReference type="ARBA" id="ARBA00022692"/>
    </source>
</evidence>
<dbReference type="GO" id="GO:0016020">
    <property type="term" value="C:membrane"/>
    <property type="evidence" value="ECO:0007669"/>
    <property type="project" value="UniProtKB-SubCell"/>
</dbReference>
<evidence type="ECO:0000256" key="3">
    <source>
        <dbReference type="ARBA" id="ARBA00022989"/>
    </source>
</evidence>
<feature type="domain" description="Rhodopsin" evidence="8">
    <location>
        <begin position="81"/>
        <end position="318"/>
    </location>
</feature>
<gene>
    <name evidence="9" type="ORF">TWF718_007648</name>
</gene>
<dbReference type="PANTHER" id="PTHR33048:SF47">
    <property type="entry name" value="INTEGRAL MEMBRANE PROTEIN-RELATED"/>
    <property type="match status" value="1"/>
</dbReference>
<evidence type="ECO:0000313" key="10">
    <source>
        <dbReference type="Proteomes" id="UP001313282"/>
    </source>
</evidence>
<keyword evidence="4 7" id="KW-0472">Membrane</keyword>
<accession>A0AAN8MZU0</accession>
<dbReference type="InterPro" id="IPR052337">
    <property type="entry name" value="SAT4-like"/>
</dbReference>
<dbReference type="PANTHER" id="PTHR33048">
    <property type="entry name" value="PTH11-LIKE INTEGRAL MEMBRANE PROTEIN (AFU_ORTHOLOGUE AFUA_5G11245)"/>
    <property type="match status" value="1"/>
</dbReference>
<feature type="transmembrane region" description="Helical" evidence="7">
    <location>
        <begin position="133"/>
        <end position="151"/>
    </location>
</feature>
<evidence type="ECO:0000256" key="6">
    <source>
        <dbReference type="SAM" id="MobiDB-lite"/>
    </source>
</evidence>
<sequence>MASPTRVLSTGQTIEDLILLNQLQNLNKKSRRPDGWVPPALNDPNYVPPVRLKGAHLYSGTAFLAISFLIISWKIITTQQTRTSKSKLLFLEDWLLLLALAGQITYVALAWAAQEYQVGWHIYDLRYNSLLQLYKYTGISNIVLIWIYCTSRASLLISIRRMYSPIRTRLKFLIDFLAVGKFFTLVICIFAFIFQVPQHPEAPFNLVSALRNGVNILAADIKLMAVQSAFDTIIMLSPLPLLWKLKNLPKRRRWQILALCGFGILTMSVGYARLGIVIHMQDIIWNDFPWHLPIVGISNNVEIFVVMITACVPTANLFFKWAYNKPGIPAACAARPTHRRRTIRKHRRKKDMDSTIDSIRTEDTYDTDWMSKGDTIQSEQFCRPIENPKNLAKIVTIEEAPAALQPTLSKPDSSLSIDKDRDLLPPPTRSSIGNSGYLYRGEASRSSRKSIISLRETDTGEAEEEEDNFYEMLIPSDAFFPFGTGLRPRPPVRLSDPAETHELREV</sequence>
<proteinExistence type="inferred from homology"/>
<feature type="compositionally biased region" description="Polar residues" evidence="6">
    <location>
        <begin position="406"/>
        <end position="416"/>
    </location>
</feature>
<feature type="transmembrane region" description="Helical" evidence="7">
    <location>
        <begin position="214"/>
        <end position="236"/>
    </location>
</feature>
<feature type="transmembrane region" description="Helical" evidence="7">
    <location>
        <begin position="256"/>
        <end position="281"/>
    </location>
</feature>
<evidence type="ECO:0000256" key="1">
    <source>
        <dbReference type="ARBA" id="ARBA00004141"/>
    </source>
</evidence>
<evidence type="ECO:0000313" key="9">
    <source>
        <dbReference type="EMBL" id="KAK6345741.1"/>
    </source>
</evidence>
<feature type="transmembrane region" description="Helical" evidence="7">
    <location>
        <begin position="301"/>
        <end position="319"/>
    </location>
</feature>
<keyword evidence="2 7" id="KW-0812">Transmembrane</keyword>
<dbReference type="AlphaFoldDB" id="A0AAN8MZU0"/>
<feature type="region of interest" description="Disordered" evidence="6">
    <location>
        <begin position="405"/>
        <end position="438"/>
    </location>
</feature>
<feature type="compositionally biased region" description="Basic and acidic residues" evidence="6">
    <location>
        <begin position="496"/>
        <end position="506"/>
    </location>
</feature>
<dbReference type="EMBL" id="JAVHNR010000004">
    <property type="protein sequence ID" value="KAK6345741.1"/>
    <property type="molecule type" value="Genomic_DNA"/>
</dbReference>
<name>A0AAN8MZU0_9PEZI</name>
<feature type="transmembrane region" description="Helical" evidence="7">
    <location>
        <begin position="172"/>
        <end position="194"/>
    </location>
</feature>
<keyword evidence="3 7" id="KW-1133">Transmembrane helix</keyword>
<keyword evidence="10" id="KW-1185">Reference proteome</keyword>
<comment type="caution">
    <text evidence="9">The sequence shown here is derived from an EMBL/GenBank/DDBJ whole genome shotgun (WGS) entry which is preliminary data.</text>
</comment>